<dbReference type="Proteomes" id="UP000076848">
    <property type="component" value="Unassembled WGS sequence"/>
</dbReference>
<proteinExistence type="predicted"/>
<evidence type="ECO:0000313" key="2">
    <source>
        <dbReference type="EMBL" id="SAI65913.1"/>
    </source>
</evidence>
<name>A0A157S6P2_9BORD</name>
<organism evidence="2 3">
    <name type="scientific">Bordetella ansorpii</name>
    <dbReference type="NCBI Taxonomy" id="288768"/>
    <lineage>
        <taxon>Bacteria</taxon>
        <taxon>Pseudomonadati</taxon>
        <taxon>Pseudomonadota</taxon>
        <taxon>Betaproteobacteria</taxon>
        <taxon>Burkholderiales</taxon>
        <taxon>Alcaligenaceae</taxon>
        <taxon>Bordetella</taxon>
    </lineage>
</organism>
<protein>
    <submittedName>
        <fullName evidence="2">Uncharacterized protein</fullName>
    </submittedName>
</protein>
<dbReference type="AlphaFoldDB" id="A0A157S6P2"/>
<dbReference type="OrthoDB" id="8637286at2"/>
<feature type="region of interest" description="Disordered" evidence="1">
    <location>
        <begin position="1"/>
        <end position="89"/>
    </location>
</feature>
<feature type="compositionally biased region" description="Polar residues" evidence="1">
    <location>
        <begin position="1"/>
        <end position="17"/>
    </location>
</feature>
<feature type="compositionally biased region" description="Basic and acidic residues" evidence="1">
    <location>
        <begin position="66"/>
        <end position="77"/>
    </location>
</feature>
<dbReference type="RefSeq" id="WP_156513263.1">
    <property type="nucleotide sequence ID" value="NZ_FKIF01000001.1"/>
</dbReference>
<evidence type="ECO:0000256" key="1">
    <source>
        <dbReference type="SAM" id="MobiDB-lite"/>
    </source>
</evidence>
<dbReference type="STRING" id="288768.SAMEA3906486_00666"/>
<sequence length="89" mass="9794">MTDPQRQPPTQDASARTHQAPDKENPGQPDAQDDRSIGPDEPRPSMDSPEEKATQFDGNPNPGTDDSPRLFKPRDDTPAFLKKKSGPKN</sequence>
<dbReference type="EMBL" id="FKIF01000001">
    <property type="protein sequence ID" value="SAI65913.1"/>
    <property type="molecule type" value="Genomic_DNA"/>
</dbReference>
<gene>
    <name evidence="2" type="ORF">SAMEA3906486_00666</name>
</gene>
<reference evidence="2 3" key="1">
    <citation type="submission" date="2016-04" db="EMBL/GenBank/DDBJ databases">
        <authorList>
            <consortium name="Pathogen Informatics"/>
        </authorList>
    </citation>
    <scope>NUCLEOTIDE SEQUENCE [LARGE SCALE GENOMIC DNA]</scope>
    <source>
        <strain evidence="2 3">H050680373</strain>
    </source>
</reference>
<evidence type="ECO:0000313" key="3">
    <source>
        <dbReference type="Proteomes" id="UP000076848"/>
    </source>
</evidence>
<feature type="compositionally biased region" description="Basic and acidic residues" evidence="1">
    <location>
        <begin position="32"/>
        <end position="54"/>
    </location>
</feature>
<keyword evidence="3" id="KW-1185">Reference proteome</keyword>
<accession>A0A157S6P2</accession>